<proteinExistence type="predicted"/>
<evidence type="ECO:0000256" key="1">
    <source>
        <dbReference type="SAM" id="Phobius"/>
    </source>
</evidence>
<feature type="transmembrane region" description="Helical" evidence="1">
    <location>
        <begin position="12"/>
        <end position="29"/>
    </location>
</feature>
<gene>
    <name evidence="2" type="ORF">CCHR01_11947</name>
</gene>
<name>A0AAD9AC90_9PEZI</name>
<dbReference type="EMBL" id="JAQOWY010000272">
    <property type="protein sequence ID" value="KAK1845451.1"/>
    <property type="molecule type" value="Genomic_DNA"/>
</dbReference>
<dbReference type="AlphaFoldDB" id="A0AAD9AC90"/>
<dbReference type="Proteomes" id="UP001243330">
    <property type="component" value="Unassembled WGS sequence"/>
</dbReference>
<reference evidence="2" key="1">
    <citation type="submission" date="2023-01" db="EMBL/GenBank/DDBJ databases">
        <title>Colletotrichum chrysophilum M932 genome sequence.</title>
        <authorList>
            <person name="Baroncelli R."/>
        </authorList>
    </citation>
    <scope>NUCLEOTIDE SEQUENCE</scope>
    <source>
        <strain evidence="2">M932</strain>
    </source>
</reference>
<keyword evidence="3" id="KW-1185">Reference proteome</keyword>
<keyword evidence="1" id="KW-0472">Membrane</keyword>
<keyword evidence="1" id="KW-0812">Transmembrane</keyword>
<accession>A0AAD9AC90</accession>
<dbReference type="PANTHER" id="PTHR35394">
    <property type="entry name" value="DUF3176 DOMAIN-CONTAINING PROTEIN"/>
    <property type="match status" value="1"/>
</dbReference>
<sequence>MLLVKQTFRLEHSYVASIGAIITIAALAIDPFSQAMIEYRPCPQILGHEVAETPRTNNYSAGVDRLVVDVAADPSMLGAIYKGLVDPEETESLLDVKCTTGNCTFGEMGHDEYFSSLGFCHSCDDITRQVEHNETDHTYTLRSNVSSPKNLFGEYYGRQPDPSVRSSFGYGALLSASVRADYPTLVFETLMLSCMNSPTCAADMKGQPLAFRCTLTPCVERYRAEVENGRYREMKSKTPGQELNGCPIYMDLFREQPAFAAVTDSSLVNGVEQPCNPSTKWFPNSVEFSREHNVLYVPGYSLHKPKDFNETQWKFYPQKCVWAVKQDSWEGIRIMLGDLLGGDLMSNAFEYPASSTTGPPWLKRMYSDG</sequence>
<comment type="caution">
    <text evidence="2">The sequence shown here is derived from an EMBL/GenBank/DDBJ whole genome shotgun (WGS) entry which is preliminary data.</text>
</comment>
<evidence type="ECO:0000313" key="3">
    <source>
        <dbReference type="Proteomes" id="UP001243330"/>
    </source>
</evidence>
<protein>
    <submittedName>
        <fullName evidence="2">Uncharacterized protein</fullName>
    </submittedName>
</protein>
<keyword evidence="1" id="KW-1133">Transmembrane helix</keyword>
<evidence type="ECO:0000313" key="2">
    <source>
        <dbReference type="EMBL" id="KAK1845451.1"/>
    </source>
</evidence>
<organism evidence="2 3">
    <name type="scientific">Colletotrichum chrysophilum</name>
    <dbReference type="NCBI Taxonomy" id="1836956"/>
    <lineage>
        <taxon>Eukaryota</taxon>
        <taxon>Fungi</taxon>
        <taxon>Dikarya</taxon>
        <taxon>Ascomycota</taxon>
        <taxon>Pezizomycotina</taxon>
        <taxon>Sordariomycetes</taxon>
        <taxon>Hypocreomycetidae</taxon>
        <taxon>Glomerellales</taxon>
        <taxon>Glomerellaceae</taxon>
        <taxon>Colletotrichum</taxon>
        <taxon>Colletotrichum gloeosporioides species complex</taxon>
    </lineage>
</organism>
<dbReference type="PANTHER" id="PTHR35394:SF5">
    <property type="entry name" value="DUF3176 DOMAIN-CONTAINING PROTEIN"/>
    <property type="match status" value="1"/>
</dbReference>